<proteinExistence type="inferred from homology"/>
<comment type="caution">
    <text evidence="6">The sequence shown here is derived from an EMBL/GenBank/DDBJ whole genome shotgun (WGS) entry which is preliminary data.</text>
</comment>
<keyword evidence="3" id="KW-0964">Secreted</keyword>
<keyword evidence="5" id="KW-0325">Glycoprotein</keyword>
<gene>
    <name evidence="6" type="ORF">GMRT_15177</name>
</gene>
<dbReference type="GO" id="GO:0016671">
    <property type="term" value="F:oxidoreductase activity, acting on a sulfur group of donors, disulfide as acceptor"/>
    <property type="evidence" value="ECO:0007669"/>
    <property type="project" value="InterPro"/>
</dbReference>
<comment type="similarity">
    <text evidence="2">Belongs to the GILT family.</text>
</comment>
<dbReference type="VEuPathDB" id="GiardiaDB:GMRT_15177"/>
<dbReference type="OrthoDB" id="958254at2759"/>
<keyword evidence="6" id="KW-0675">Receptor</keyword>
<name>A0A4Z1T2F1_GIAMU</name>
<evidence type="ECO:0000256" key="1">
    <source>
        <dbReference type="ARBA" id="ARBA00004613"/>
    </source>
</evidence>
<dbReference type="Pfam" id="PF03227">
    <property type="entry name" value="GILT"/>
    <property type="match status" value="1"/>
</dbReference>
<organism evidence="6 7">
    <name type="scientific">Giardia muris</name>
    <dbReference type="NCBI Taxonomy" id="5742"/>
    <lineage>
        <taxon>Eukaryota</taxon>
        <taxon>Metamonada</taxon>
        <taxon>Diplomonadida</taxon>
        <taxon>Hexamitidae</taxon>
        <taxon>Giardiinae</taxon>
        <taxon>Giardia</taxon>
    </lineage>
</organism>
<dbReference type="SUPFAM" id="SSF52047">
    <property type="entry name" value="RNI-like"/>
    <property type="match status" value="1"/>
</dbReference>
<keyword evidence="4" id="KW-0732">Signal</keyword>
<evidence type="ECO:0000313" key="6">
    <source>
        <dbReference type="EMBL" id="TNJ28113.1"/>
    </source>
</evidence>
<sequence length="734" mass="83038">MLLLATAVALVSALTQRQQLYCMYEFYEATGGDNWSIRDGWPTLADQNEDEDYCMFFGVKCDSSGDIYGISLPGNRLQGKVPICLMNLGLQEFNINGNRVGFTIPDLGLGLRKLEVAGTDVIVIMMDFERMTDIEVFNLRGQDMSLMFMPSNLIFSKTATHIDLSDTKRPFDFFEVSLTTIVPPKFSLAGLDLSGTKFRDIPLNYHQELDLTGTWLSSGYSSLSDLLSVVNLTDVQFQHTDLNNVVDFTTLPDLTDYKSKSIVLRNTGLRGNATADQILNFITKKTNSDFFYLDLSRNSFIGAAPTISAVRSYKAKKTSFKHLRMEDNSFFCNVEDHALYGCELVRVTETKIINNRLYVTATFSGNPYHLNLEHSLSLAFRNMKKYNDKTLSPTKRVEVHETYNFIHVRQLSGSSKSSVYRIDVTLDPDVISAMDLSSLTPNEVAVLYEGRSISTGMVNVLREYEAKKKGKIFERRDTLAELLGKPVAVREISEHERLEMPASAIRKDDAAIKEVANTFTRRNMTWTKLGSEEKNKLPIDIHAMSRCPDFYFAVENYIIPFLRDYPDFLDFVSLKYVGLAERHSRYPIGGRSKHGLQEVEGDKQLMCLQEHVDTLSFYRVVSCVLGKGREHALPTYMEVCLEEVLANDKIVNSILRCSQDDFGLALMQQANEISKRRGSISSPDIFVADKLEYSGTGEWQQFDSVKGFAERICQAYQREMHSLPEACNEVVGKV</sequence>
<reference evidence="6 7" key="1">
    <citation type="submission" date="2019-05" db="EMBL/GenBank/DDBJ databases">
        <title>The compact genome of Giardia muris reveals important steps in the evolution of intestinal protozoan parasites.</title>
        <authorList>
            <person name="Xu F."/>
            <person name="Jimenez-Gonzalez A."/>
            <person name="Einarsson E."/>
            <person name="Astvaldsson A."/>
            <person name="Peirasmaki D."/>
            <person name="Eckmann L."/>
            <person name="Andersson J.O."/>
            <person name="Svard S.G."/>
            <person name="Jerlstrom-Hultqvist J."/>
        </authorList>
    </citation>
    <scope>NUCLEOTIDE SEQUENCE [LARGE SCALE GENOMIC DNA]</scope>
    <source>
        <strain evidence="6 7">Roberts-Thomson</strain>
    </source>
</reference>
<dbReference type="InterPro" id="IPR004911">
    <property type="entry name" value="Interferon-induced_GILT"/>
</dbReference>
<dbReference type="Gene3D" id="3.80.10.10">
    <property type="entry name" value="Ribonuclease Inhibitor"/>
    <property type="match status" value="1"/>
</dbReference>
<dbReference type="GO" id="GO:0005576">
    <property type="term" value="C:extracellular region"/>
    <property type="evidence" value="ECO:0007669"/>
    <property type="project" value="UniProtKB-SubCell"/>
</dbReference>
<evidence type="ECO:0000256" key="3">
    <source>
        <dbReference type="ARBA" id="ARBA00022525"/>
    </source>
</evidence>
<accession>A0A4Z1T2F1</accession>
<dbReference type="PANTHER" id="PTHR13234">
    <property type="entry name" value="GAMMA-INTERFERON INDUCIBLE LYSOSOMAL THIOL REDUCTASE GILT"/>
    <property type="match status" value="1"/>
</dbReference>
<evidence type="ECO:0000256" key="2">
    <source>
        <dbReference type="ARBA" id="ARBA00005679"/>
    </source>
</evidence>
<comment type="subcellular location">
    <subcellularLocation>
        <location evidence="1">Secreted</location>
    </subcellularLocation>
</comment>
<evidence type="ECO:0000313" key="7">
    <source>
        <dbReference type="Proteomes" id="UP000315496"/>
    </source>
</evidence>
<dbReference type="AlphaFoldDB" id="A0A4Z1T2F1"/>
<evidence type="ECO:0000256" key="5">
    <source>
        <dbReference type="ARBA" id="ARBA00023180"/>
    </source>
</evidence>
<dbReference type="EMBL" id="VDLU01000002">
    <property type="protein sequence ID" value="TNJ28113.1"/>
    <property type="molecule type" value="Genomic_DNA"/>
</dbReference>
<protein>
    <submittedName>
        <fullName evidence="6">Leucine-rich repeat protein 1 virus receptor protein</fullName>
    </submittedName>
</protein>
<dbReference type="PANTHER" id="PTHR13234:SF8">
    <property type="entry name" value="GAMMA-INTERFERON-INDUCIBLE LYSOSOMAL THIOL REDUCTASE"/>
    <property type="match status" value="1"/>
</dbReference>
<evidence type="ECO:0000256" key="4">
    <source>
        <dbReference type="ARBA" id="ARBA00022729"/>
    </source>
</evidence>
<dbReference type="InterPro" id="IPR032675">
    <property type="entry name" value="LRR_dom_sf"/>
</dbReference>
<keyword evidence="7" id="KW-1185">Reference proteome</keyword>
<dbReference type="Proteomes" id="UP000315496">
    <property type="component" value="Chromosome 2"/>
</dbReference>